<feature type="region of interest" description="Disordered" evidence="6">
    <location>
        <begin position="1083"/>
        <end position="1144"/>
    </location>
</feature>
<gene>
    <name evidence="12" type="ORF">Bathy04g04130</name>
</gene>
<dbReference type="InterPro" id="IPR032191">
    <property type="entry name" value="CNOT1_CAF1_bind"/>
</dbReference>
<evidence type="ECO:0000256" key="4">
    <source>
        <dbReference type="ARBA" id="ARBA00023163"/>
    </source>
</evidence>
<feature type="compositionally biased region" description="Gly residues" evidence="6">
    <location>
        <begin position="1399"/>
        <end position="1409"/>
    </location>
</feature>
<evidence type="ECO:0000313" key="12">
    <source>
        <dbReference type="EMBL" id="CCO15933.1"/>
    </source>
</evidence>
<feature type="domain" description="CCR4-Not complex component Not1 C-terminal" evidence="7">
    <location>
        <begin position="1628"/>
        <end position="1990"/>
    </location>
</feature>
<dbReference type="Pfam" id="PF16417">
    <property type="entry name" value="CNOT1_TTP_bind"/>
    <property type="match status" value="1"/>
</dbReference>
<feature type="region of interest" description="Disordered" evidence="6">
    <location>
        <begin position="512"/>
        <end position="549"/>
    </location>
</feature>
<dbReference type="Gene3D" id="1.25.40.790">
    <property type="match status" value="1"/>
</dbReference>
<feature type="compositionally biased region" description="Low complexity" evidence="6">
    <location>
        <begin position="1115"/>
        <end position="1134"/>
    </location>
</feature>
<evidence type="ECO:0000256" key="2">
    <source>
        <dbReference type="ARBA" id="ARBA00022491"/>
    </source>
</evidence>
<dbReference type="Pfam" id="PF04054">
    <property type="entry name" value="Not1"/>
    <property type="match status" value="1"/>
</dbReference>
<dbReference type="Proteomes" id="UP000198341">
    <property type="component" value="Chromosome 4"/>
</dbReference>
<dbReference type="GeneID" id="19016439"/>
<dbReference type="eggNOG" id="KOG1831">
    <property type="taxonomic scope" value="Eukaryota"/>
</dbReference>
<dbReference type="RefSeq" id="XP_007513408.1">
    <property type="nucleotide sequence ID" value="XM_007513346.1"/>
</dbReference>
<evidence type="ECO:0000256" key="5">
    <source>
        <dbReference type="ARBA" id="ARBA00023242"/>
    </source>
</evidence>
<evidence type="ECO:0000259" key="9">
    <source>
        <dbReference type="Pfam" id="PF16415"/>
    </source>
</evidence>
<keyword evidence="13" id="KW-1185">Reference proteome</keyword>
<dbReference type="EMBL" id="FO082275">
    <property type="protein sequence ID" value="CCO15933.1"/>
    <property type="molecule type" value="Genomic_DNA"/>
</dbReference>
<dbReference type="InterPro" id="IPR032194">
    <property type="entry name" value="CNOT1_HEAT"/>
</dbReference>
<feature type="compositionally biased region" description="Pro residues" evidence="6">
    <location>
        <begin position="1423"/>
        <end position="1446"/>
    </location>
</feature>
<feature type="domain" description="CCR4-NOT transcription complex subunit 1 CAF1-binding" evidence="9">
    <location>
        <begin position="846"/>
        <end position="1063"/>
    </location>
</feature>
<dbReference type="InterPro" id="IPR024557">
    <property type="entry name" value="CNOT1_dom_4"/>
</dbReference>
<comment type="subcellular location">
    <subcellularLocation>
        <location evidence="1">Nucleus</location>
    </subcellularLocation>
</comment>
<dbReference type="FunFam" id="1.25.40.840:FF:000003">
    <property type="entry name" value="Transcription regulator"/>
    <property type="match status" value="1"/>
</dbReference>
<keyword evidence="3" id="KW-0805">Transcription regulation</keyword>
<feature type="domain" description="CCR4-NOT transcription complex subunit 1" evidence="8">
    <location>
        <begin position="1172"/>
        <end position="1316"/>
    </location>
</feature>
<feature type="compositionally biased region" description="Gly residues" evidence="6">
    <location>
        <begin position="1105"/>
        <end position="1114"/>
    </location>
</feature>
<evidence type="ECO:0000256" key="6">
    <source>
        <dbReference type="SAM" id="MobiDB-lite"/>
    </source>
</evidence>
<proteinExistence type="predicted"/>
<dbReference type="Gene3D" id="1.25.40.180">
    <property type="match status" value="1"/>
</dbReference>
<evidence type="ECO:0000259" key="7">
    <source>
        <dbReference type="Pfam" id="PF04054"/>
    </source>
</evidence>
<evidence type="ECO:0000259" key="10">
    <source>
        <dbReference type="Pfam" id="PF16417"/>
    </source>
</evidence>
<accession>K8F351</accession>
<dbReference type="GO" id="GO:0000289">
    <property type="term" value="P:nuclear-transcribed mRNA poly(A) tail shortening"/>
    <property type="evidence" value="ECO:0007669"/>
    <property type="project" value="UniProtKB-ARBA"/>
</dbReference>
<dbReference type="PANTHER" id="PTHR13162:SF8">
    <property type="entry name" value="CCR4-NOT TRANSCRIPTION COMPLEX SUBUNIT 1"/>
    <property type="match status" value="1"/>
</dbReference>
<reference evidence="12 13" key="1">
    <citation type="submission" date="2011-10" db="EMBL/GenBank/DDBJ databases">
        <authorList>
            <person name="Genoscope - CEA"/>
        </authorList>
    </citation>
    <scope>NUCLEOTIDE SEQUENCE [LARGE SCALE GENOMIC DNA]</scope>
    <source>
        <strain evidence="12 13">RCC 1105</strain>
    </source>
</reference>
<dbReference type="GO" id="GO:0017148">
    <property type="term" value="P:negative regulation of translation"/>
    <property type="evidence" value="ECO:0007669"/>
    <property type="project" value="InterPro"/>
</dbReference>
<evidence type="ECO:0000256" key="3">
    <source>
        <dbReference type="ARBA" id="ARBA00023015"/>
    </source>
</evidence>
<dbReference type="GO" id="GO:0005634">
    <property type="term" value="C:nucleus"/>
    <property type="evidence" value="ECO:0007669"/>
    <property type="project" value="UniProtKB-SubCell"/>
</dbReference>
<dbReference type="STRING" id="41875.K8F351"/>
<evidence type="ECO:0008006" key="14">
    <source>
        <dbReference type="Google" id="ProtNLM"/>
    </source>
</evidence>
<evidence type="ECO:0000259" key="11">
    <source>
        <dbReference type="Pfam" id="PF16418"/>
    </source>
</evidence>
<evidence type="ECO:0000259" key="8">
    <source>
        <dbReference type="Pfam" id="PF12842"/>
    </source>
</evidence>
<keyword evidence="2" id="KW-0678">Repressor</keyword>
<dbReference type="GO" id="GO:0060090">
    <property type="term" value="F:molecular adaptor activity"/>
    <property type="evidence" value="ECO:0007669"/>
    <property type="project" value="TreeGrafter"/>
</dbReference>
<dbReference type="Pfam" id="PF16415">
    <property type="entry name" value="CNOT1_CAF1_bind"/>
    <property type="match status" value="1"/>
</dbReference>
<dbReference type="PANTHER" id="PTHR13162">
    <property type="entry name" value="CCR4-NOT TRANSCRIPTION COMPLEX"/>
    <property type="match status" value="1"/>
</dbReference>
<name>K8F351_9CHLO</name>
<feature type="domain" description="CCR4-NOT transcription complex subunit 1 TTP binding" evidence="10">
    <location>
        <begin position="544"/>
        <end position="697"/>
    </location>
</feature>
<dbReference type="FunFam" id="1.25.40.180:FF:000012">
    <property type="entry name" value="Ccr4-Not transcription complex subunit"/>
    <property type="match status" value="1"/>
</dbReference>
<dbReference type="InterPro" id="IPR040398">
    <property type="entry name" value="Not1"/>
</dbReference>
<dbReference type="GO" id="GO:0030015">
    <property type="term" value="C:CCR4-NOT core complex"/>
    <property type="evidence" value="ECO:0007669"/>
    <property type="project" value="InterPro"/>
</dbReference>
<feature type="compositionally biased region" description="Polar residues" evidence="6">
    <location>
        <begin position="1135"/>
        <end position="1144"/>
    </location>
</feature>
<evidence type="ECO:0000256" key="1">
    <source>
        <dbReference type="ARBA" id="ARBA00004123"/>
    </source>
</evidence>
<dbReference type="InterPro" id="IPR007196">
    <property type="entry name" value="CCR4-Not_Not1_C"/>
</dbReference>
<keyword evidence="4" id="KW-0804">Transcription</keyword>
<feature type="region of interest" description="Disordered" evidence="6">
    <location>
        <begin position="1377"/>
        <end position="1486"/>
    </location>
</feature>
<organism evidence="12 13">
    <name type="scientific">Bathycoccus prasinos</name>
    <dbReference type="NCBI Taxonomy" id="41875"/>
    <lineage>
        <taxon>Eukaryota</taxon>
        <taxon>Viridiplantae</taxon>
        <taxon>Chlorophyta</taxon>
        <taxon>Mamiellophyceae</taxon>
        <taxon>Mamiellales</taxon>
        <taxon>Bathycoccaceae</taxon>
        <taxon>Bathycoccus</taxon>
    </lineage>
</organism>
<feature type="domain" description="CCR4-NOT transcription complex subunit 1 HEAT repeat" evidence="11">
    <location>
        <begin position="321"/>
        <end position="487"/>
    </location>
</feature>
<feature type="compositionally biased region" description="Polar residues" evidence="6">
    <location>
        <begin position="1090"/>
        <end position="1101"/>
    </location>
</feature>
<keyword evidence="5" id="KW-0539">Nucleus</keyword>
<evidence type="ECO:0000313" key="13">
    <source>
        <dbReference type="Proteomes" id="UP000198341"/>
    </source>
</evidence>
<dbReference type="Gene3D" id="1.25.40.800">
    <property type="match status" value="1"/>
</dbReference>
<dbReference type="Pfam" id="PF16418">
    <property type="entry name" value="CNOT1_HEAT"/>
    <property type="match status" value="1"/>
</dbReference>
<dbReference type="InterPro" id="IPR038535">
    <property type="entry name" value="CNOT1_TTP_bind_sf"/>
</dbReference>
<dbReference type="GO" id="GO:0000932">
    <property type="term" value="C:P-body"/>
    <property type="evidence" value="ECO:0007669"/>
    <property type="project" value="TreeGrafter"/>
</dbReference>
<dbReference type="Pfam" id="PF12842">
    <property type="entry name" value="DUF3819"/>
    <property type="match status" value="1"/>
</dbReference>
<sequence>MGEGVSKSSSPLANDIASRVASASSTAAALEELGYASAHTKASLKQILALLPRIDNKGLAVLLATIAKTGDGSLGDVPSQTLADLASAMGLPPPTEAANRAKTWNIEAVADAVRETHPELDWRESVVVHLKDAILSLREKDPESEMFSSGFEVELSPDFESSLQQMNVAAGQGSFPPYYSFFSRLVEMYRRGAGSPFPAQAIVGDGIVWPNELQSTQMKLLSAAVFAVEPSLMEWEFGVTCFPPNGEKSEIKRWSCVDLMLVLTKLAENTTNNTKEVFLKPIAAKVLDRGASTNADYVVAAISRAENAESSIASDVVEKSLTRIFSNFQNASAPREYALTAAFTHLPDAVIEAMSTSYESNNACIPRIVDAISEMKNLAKVLQRIGQLASSNGSSAAKRSGMLMGVEIAALASRREYLNLEKFLRDSLAGSSSGKNTNNSAGTSGNPDDFARACAAFLRRRCLESEGQSVKGLNVTSETAKLFFECLESATSISAENKNDIKTVKNAYAQRGSSAGDASGMNADGTNPSGGNAGNTANASGNPGLSNGFPADIEAEANAHFQQVYAGQRKINDLVDMLGGFLRSNTPREREVFSCMVHNLFDEYRFFPKYPDKELRITAVLFGQLVQRQLVSNITLGVALRCVLDALRKPFGSKMFAFGSEALEQFKTRLPEWPQYCQHLAQIQHLRQAHPDLGQFFGNVPVSEPTQVALGMHEPEMGGPEDARGLAAGVAGMKLSFNDIASAGNSAAAAAAASSAAAAATAASESAATSANATTATDMAASVLGIDSSSTKDGKLHSASSLPFFGKDGGDMSRSGSATAIASAPSGFATSLNLDTLLQASTSTTASPDSKTADQIHFAVNNLSGENVKLKGQEVKGKLKPEFYEWFATYMVVKRAAIEPNFHALYLEMLDEIGEEKLFEAILRATYHNIKVLLTSGKVKTNSGERSLLKNLGSWLGGLTIARLQPVLMIDLDVKGLILDAYEAGRMIAVIPFVAKILEPAKDNYVFKPPNPWTAALLALLAEIYLDRDLKLNLKFETERLFKHFNLSVKDVKPSNLLQNRQRVRIDNPDFVADKVPAGLSGLGPGGMLQTATSDGQLPSLQGQQRGGMGGGWGQQLSQQDMQQQQQQQQQRQQNMAAEQPSLSDAQALPNIQAHARVHPQPNVPESVRAMLARFLPIALTHGIREIVSPVVERSATIACVTSRELVRKDFACDPDTSRLRKAAHAMVSSLAGSLALATSREPLKASAANQLRLLVQRAGASNACEAQALENAIQNAVQDNLELGCSLIEKAATEKAMRDVDEALAPAVVVRRQHKETQQQQPSSISAPFYDSGVALSGKFPAALQLETLRPPRPGSATLMSGVALKVYDDFSRIPRLAPPTPMGGSATSSQSNLAGASSGGSGPGGASGQQPPVPQSAFPGSQPPLPGAPPPPQPPLPGGPPPPSEQSGTTSFLGGGKAGEDGDGRVSTGGVDDSNLTTAQKSAKEMRERVASHFDEWARVQDLPPGDDRSVMFLQRLERTTFLREDAQEGFLRVLVELAVTHCLGSEKKNQGGEESSMSFAAVDAYCRLVTRLARRPEESPQQRLALFGRALVAIVRTAMRDTDERGPQFNPKPYFRALSGLLNEMRAPDAVLDSSHPQVLAAFASALLALQPMRVPGFAFAWLELVSHRCFMPRLLLDHAQKGRPLLQRLICAALKFLEPYLRECNLTEPVKLLYKGVLRVFLVLLHDFPEFLCDNHVFFLDATPTNCVQLRNLVLSAFPRNMRLPDPFTPNLKIDLLPEISQEPTNAAQFVLKDPAFNQSNVKVTIDNYLSSKNIANASQVANQVRDDILLPGQKAMQTGTRYDVPMMNALVLYVGVNAIVANQNARNSVLNSSSMELLQKLCDESLDAEGRYYFMSAVANQLRYPNSHTHYFSCVTLCLFQETKSELVREQITRVLLERLVVNRPHPWGLLVTFVELIKNPRYNFWAHGFTRCAPEIERLFESVARSCVKSPDEGGEAGQGQQQDGVAT</sequence>
<dbReference type="Gene3D" id="1.25.40.840">
    <property type="entry name" value="CCR4-NOT transcription complex subunit 1 TTP binding domain"/>
    <property type="match status" value="1"/>
</dbReference>
<dbReference type="KEGG" id="bpg:Bathy04g04130"/>
<feature type="compositionally biased region" description="Low complexity" evidence="6">
    <location>
        <begin position="525"/>
        <end position="544"/>
    </location>
</feature>
<dbReference type="InterPro" id="IPR032193">
    <property type="entry name" value="CNOT1_TTP_bind"/>
</dbReference>
<protein>
    <recommendedName>
        <fullName evidence="14">CCR4-NOT transcription complex subunit 1</fullName>
    </recommendedName>
</protein>
<dbReference type="OrthoDB" id="1933107at2759"/>